<reference evidence="1 2" key="1">
    <citation type="submission" date="2012-02" db="EMBL/GenBank/DDBJ databases">
        <title>The Genome Sequence of Bacteroides dorei CL03T12C01.</title>
        <authorList>
            <consortium name="The Broad Institute Genome Sequencing Platform"/>
            <person name="Earl A."/>
            <person name="Ward D."/>
            <person name="Feldgarden M."/>
            <person name="Gevers D."/>
            <person name="Zitomersky N.L."/>
            <person name="Coyne M.J."/>
            <person name="Comstock L.E."/>
            <person name="Young S.K."/>
            <person name="Zeng Q."/>
            <person name="Gargeya S."/>
            <person name="Fitzgerald M."/>
            <person name="Haas B."/>
            <person name="Abouelleil A."/>
            <person name="Alvarado L."/>
            <person name="Arachchi H.M."/>
            <person name="Berlin A."/>
            <person name="Chapman S.B."/>
            <person name="Gearin G."/>
            <person name="Goldberg J."/>
            <person name="Griggs A."/>
            <person name="Gujja S."/>
            <person name="Hansen M."/>
            <person name="Heiman D."/>
            <person name="Howarth C."/>
            <person name="Larimer J."/>
            <person name="Lui A."/>
            <person name="MacDonald P.J.P."/>
            <person name="McCowen C."/>
            <person name="Montmayeur A."/>
            <person name="Murphy C."/>
            <person name="Neiman D."/>
            <person name="Pearson M."/>
            <person name="Priest M."/>
            <person name="Roberts A."/>
            <person name="Saif S."/>
            <person name="Shea T."/>
            <person name="Sisk P."/>
            <person name="Stolte C."/>
            <person name="Sykes S."/>
            <person name="Wortman J."/>
            <person name="Nusbaum C."/>
            <person name="Birren B."/>
        </authorList>
    </citation>
    <scope>NUCLEOTIDE SEQUENCE [LARGE SCALE GENOMIC DNA]</scope>
    <source>
        <strain evidence="1 2">CL03T12C01</strain>
    </source>
</reference>
<name>I8W935_9BACT</name>
<dbReference type="HOGENOM" id="CLU_3395028_0_0_10"/>
<evidence type="ECO:0000313" key="2">
    <source>
        <dbReference type="Proteomes" id="UP000004019"/>
    </source>
</evidence>
<organism evidence="1 2">
    <name type="scientific">Phocaeicola dorei CL03T12C01</name>
    <dbReference type="NCBI Taxonomy" id="997877"/>
    <lineage>
        <taxon>Bacteria</taxon>
        <taxon>Pseudomonadati</taxon>
        <taxon>Bacteroidota</taxon>
        <taxon>Bacteroidia</taxon>
        <taxon>Bacteroidales</taxon>
        <taxon>Bacteroidaceae</taxon>
        <taxon>Phocaeicola</taxon>
    </lineage>
</organism>
<evidence type="ECO:0000313" key="1">
    <source>
        <dbReference type="EMBL" id="EIY35145.1"/>
    </source>
</evidence>
<comment type="caution">
    <text evidence="1">The sequence shown here is derived from an EMBL/GenBank/DDBJ whole genome shotgun (WGS) entry which is preliminary data.</text>
</comment>
<dbReference type="EMBL" id="AGXI01000023">
    <property type="protein sequence ID" value="EIY35145.1"/>
    <property type="molecule type" value="Genomic_DNA"/>
</dbReference>
<dbReference type="Proteomes" id="UP000004019">
    <property type="component" value="Unassembled WGS sequence"/>
</dbReference>
<gene>
    <name evidence="1" type="ORF">HMPREF1065_03211</name>
</gene>
<proteinExistence type="predicted"/>
<accession>I8W935</accession>
<dbReference type="AlphaFoldDB" id="I8W935"/>
<sequence>MQYPVFVFIHLCVLKTLNDTINENNEEHETK</sequence>
<protein>
    <submittedName>
        <fullName evidence="1">Uncharacterized protein</fullName>
    </submittedName>
</protein>